<keyword evidence="2" id="KW-0238">DNA-binding</keyword>
<dbReference type="InterPro" id="IPR029063">
    <property type="entry name" value="SAM-dependent_MTases_sf"/>
</dbReference>
<dbReference type="GO" id="GO:0032259">
    <property type="term" value="P:methylation"/>
    <property type="evidence" value="ECO:0007669"/>
    <property type="project" value="UniProtKB-KW"/>
</dbReference>
<comment type="caution">
    <text evidence="4">The sequence shown here is derived from an EMBL/GenBank/DDBJ whole genome shotgun (WGS) entry which is preliminary data.</text>
</comment>
<dbReference type="RefSeq" id="WP_386273912.1">
    <property type="nucleotide sequence ID" value="NZ_JBHSIJ010000002.1"/>
</dbReference>
<dbReference type="InterPro" id="IPR003356">
    <property type="entry name" value="DNA_methylase_A-5"/>
</dbReference>
<evidence type="ECO:0000256" key="2">
    <source>
        <dbReference type="ARBA" id="ARBA00023125"/>
    </source>
</evidence>
<feature type="domain" description="DNA methylase adenine-specific" evidence="3">
    <location>
        <begin position="127"/>
        <end position="353"/>
    </location>
</feature>
<sequence>MAGDEASVTAADIARMAGVGRAAVSNWRRRHEDFPEPVGGTATSPTFSLGAVEAWLLQQGKVAELPLRERVWQQVRAAGDDLRLGEVVAEAAELLLGQGRPHTVPAPAWELIRRYAEEEGGPQAVRFLLDRYADVHSRRLAETPAEIADFMAHLAGPGARSVLDPACGLGVLLAAAAPGRRAYGQEYDDSLARLARSRLTLAGAGGAPETGGEVRAGDSLRRDAWPDLTVDAVVCHPPFNERHWGYDELTSDPRWEYGLPPKMESELAWVQHALAHLAPGGVAVLLMPAIAANRRSGRRIRSNLLRRGTLRAVIGLPPKVASGGTALPVHIWVLRKPTADDPTPSRVLMAEADLGNLDTVAERWREFRADPDLDVDRPGESRTVPIIELVDEDVDVTPSRYLGTEEQVSAEGYLLLRERLAERLGRLATLVPEAVPGTGQELPSVTLAELERIGALAVWQAGRFEIDGSGDPVLTDRHVLDGGAVETRTRPEGRIRIEPGDVVTAIGTGGLATRVIEEPGLLLGPRLVLLRPDPDRLDPFFLAGFVRALSPGATTGTQSGSTRFDPRRAQVPRLSVEEQRRYGDTFRGIFTFETELRELTASGQAAATALTHALAAGTLAPPT</sequence>
<dbReference type="PANTHER" id="PTHR42998:SF1">
    <property type="entry name" value="TYPE I RESTRICTION ENZYME HINDI METHYLASE SUBUNIT"/>
    <property type="match status" value="1"/>
</dbReference>
<dbReference type="PRINTS" id="PR00507">
    <property type="entry name" value="N12N6MTFRASE"/>
</dbReference>
<keyword evidence="4" id="KW-0489">Methyltransferase</keyword>
<dbReference type="Gene3D" id="3.90.220.20">
    <property type="entry name" value="DNA methylase specificity domains"/>
    <property type="match status" value="2"/>
</dbReference>
<dbReference type="GO" id="GO:0008168">
    <property type="term" value="F:methyltransferase activity"/>
    <property type="evidence" value="ECO:0007669"/>
    <property type="project" value="UniProtKB-KW"/>
</dbReference>
<dbReference type="Pfam" id="PF02384">
    <property type="entry name" value="N6_Mtase"/>
    <property type="match status" value="1"/>
</dbReference>
<dbReference type="EMBL" id="JBHTEE010000001">
    <property type="protein sequence ID" value="MFC7606878.1"/>
    <property type="molecule type" value="Genomic_DNA"/>
</dbReference>
<evidence type="ECO:0000256" key="1">
    <source>
        <dbReference type="ARBA" id="ARBA00022747"/>
    </source>
</evidence>
<dbReference type="SUPFAM" id="SSF116734">
    <property type="entry name" value="DNA methylase specificity domain"/>
    <property type="match status" value="1"/>
</dbReference>
<keyword evidence="4" id="KW-0808">Transferase</keyword>
<dbReference type="SUPFAM" id="SSF53335">
    <property type="entry name" value="S-adenosyl-L-methionine-dependent methyltransferases"/>
    <property type="match status" value="1"/>
</dbReference>
<accession>A0ABW2TDX1</accession>
<organism evidence="4 5">
    <name type="scientific">Streptosporangium amethystogenes subsp. fukuiense</name>
    <dbReference type="NCBI Taxonomy" id="698418"/>
    <lineage>
        <taxon>Bacteria</taxon>
        <taxon>Bacillati</taxon>
        <taxon>Actinomycetota</taxon>
        <taxon>Actinomycetes</taxon>
        <taxon>Streptosporangiales</taxon>
        <taxon>Streptosporangiaceae</taxon>
        <taxon>Streptosporangium</taxon>
    </lineage>
</organism>
<keyword evidence="5" id="KW-1185">Reference proteome</keyword>
<dbReference type="CDD" id="cd02440">
    <property type="entry name" value="AdoMet_MTases"/>
    <property type="match status" value="1"/>
</dbReference>
<dbReference type="PANTHER" id="PTHR42998">
    <property type="entry name" value="TYPE I RESTRICTION ENZYME HINDVIIP M PROTEIN-RELATED"/>
    <property type="match status" value="1"/>
</dbReference>
<evidence type="ECO:0000259" key="3">
    <source>
        <dbReference type="Pfam" id="PF02384"/>
    </source>
</evidence>
<dbReference type="InterPro" id="IPR044946">
    <property type="entry name" value="Restrct_endonuc_typeI_TRD_sf"/>
</dbReference>
<keyword evidence="1" id="KW-0680">Restriction system</keyword>
<dbReference type="Proteomes" id="UP001596514">
    <property type="component" value="Unassembled WGS sequence"/>
</dbReference>
<name>A0ABW2TDX1_9ACTN</name>
<reference evidence="5" key="1">
    <citation type="journal article" date="2019" name="Int. J. Syst. Evol. Microbiol.">
        <title>The Global Catalogue of Microorganisms (GCM) 10K type strain sequencing project: providing services to taxonomists for standard genome sequencing and annotation.</title>
        <authorList>
            <consortium name="The Broad Institute Genomics Platform"/>
            <consortium name="The Broad Institute Genome Sequencing Center for Infectious Disease"/>
            <person name="Wu L."/>
            <person name="Ma J."/>
        </authorList>
    </citation>
    <scope>NUCLEOTIDE SEQUENCE [LARGE SCALE GENOMIC DNA]</scope>
    <source>
        <strain evidence="5">JCM 10083</strain>
    </source>
</reference>
<proteinExistence type="predicted"/>
<gene>
    <name evidence="4" type="ORF">ACFQVD_42960</name>
</gene>
<dbReference type="Gene3D" id="3.40.50.150">
    <property type="entry name" value="Vaccinia Virus protein VP39"/>
    <property type="match status" value="1"/>
</dbReference>
<dbReference type="EC" id="2.1.1.-" evidence="4"/>
<evidence type="ECO:0000313" key="5">
    <source>
        <dbReference type="Proteomes" id="UP001596514"/>
    </source>
</evidence>
<protein>
    <submittedName>
        <fullName evidence="4">Class I SAM-dependent DNA methyltransferase</fullName>
        <ecNumber evidence="4">2.1.1.-</ecNumber>
    </submittedName>
</protein>
<dbReference type="InterPro" id="IPR052916">
    <property type="entry name" value="Type-I_RE_MTase_Subunit"/>
</dbReference>
<evidence type="ECO:0000313" key="4">
    <source>
        <dbReference type="EMBL" id="MFC7606878.1"/>
    </source>
</evidence>